<dbReference type="Pfam" id="PF04750">
    <property type="entry name" value="Far-17a_AIG1"/>
    <property type="match status" value="1"/>
</dbReference>
<feature type="transmembrane region" description="Helical" evidence="17">
    <location>
        <begin position="158"/>
        <end position="177"/>
    </location>
</feature>
<dbReference type="PANTHER" id="PTHR10989:SF16">
    <property type="entry name" value="AT02829P-RELATED"/>
    <property type="match status" value="1"/>
</dbReference>
<comment type="similarity">
    <text evidence="3">Belongs to the AIG1 family.</text>
</comment>
<keyword evidence="6 17" id="KW-0472">Membrane</keyword>
<comment type="subcellular location">
    <subcellularLocation>
        <location evidence="2">Endomembrane system</location>
        <topology evidence="2">Multi-pass membrane protein</topology>
    </subcellularLocation>
</comment>
<dbReference type="GO" id="GO:0012505">
    <property type="term" value="C:endomembrane system"/>
    <property type="evidence" value="ECO:0007669"/>
    <property type="project" value="UniProtKB-SubCell"/>
</dbReference>
<proteinExistence type="inferred from homology"/>
<evidence type="ECO:0000256" key="15">
    <source>
        <dbReference type="ARBA" id="ARBA00049322"/>
    </source>
</evidence>
<comment type="catalytic activity">
    <reaction evidence="9">
        <text>9-hexadecanoyloxy-octadecanoate + H2O = 9-hydroxy-octadecanoate + hexadecanoate + H(+)</text>
        <dbReference type="Rhea" id="RHEA:52052"/>
        <dbReference type="ChEBI" id="CHEBI:7896"/>
        <dbReference type="ChEBI" id="CHEBI:15377"/>
        <dbReference type="ChEBI" id="CHEBI:15378"/>
        <dbReference type="ChEBI" id="CHEBI:83670"/>
        <dbReference type="ChEBI" id="CHEBI:136286"/>
    </reaction>
    <physiologicalReaction direction="left-to-right" evidence="9">
        <dbReference type="Rhea" id="RHEA:52053"/>
    </physiologicalReaction>
</comment>
<dbReference type="GO" id="GO:0016020">
    <property type="term" value="C:membrane"/>
    <property type="evidence" value="ECO:0007669"/>
    <property type="project" value="InterPro"/>
</dbReference>
<dbReference type="PANTHER" id="PTHR10989">
    <property type="entry name" value="ANDROGEN-INDUCED PROTEIN 1-RELATED"/>
    <property type="match status" value="1"/>
</dbReference>
<feature type="transmembrane region" description="Helical" evidence="17">
    <location>
        <begin position="56"/>
        <end position="75"/>
    </location>
</feature>
<evidence type="ECO:0000256" key="2">
    <source>
        <dbReference type="ARBA" id="ARBA00004127"/>
    </source>
</evidence>
<evidence type="ECO:0000256" key="4">
    <source>
        <dbReference type="ARBA" id="ARBA00022692"/>
    </source>
</evidence>
<comment type="caution">
    <text evidence="18">The sequence shown here is derived from an EMBL/GenBank/DDBJ whole genome shotgun (WGS) entry which is preliminary data.</text>
</comment>
<keyword evidence="5 17" id="KW-1133">Transmembrane helix</keyword>
<keyword evidence="19" id="KW-1185">Reference proteome</keyword>
<keyword evidence="4 17" id="KW-0812">Transmembrane</keyword>
<dbReference type="AlphaFoldDB" id="A0AAE1GAY5"/>
<evidence type="ECO:0000256" key="16">
    <source>
        <dbReference type="ARBA" id="ARBA00049428"/>
    </source>
</evidence>
<feature type="transmembrane region" description="Helical" evidence="17">
    <location>
        <begin position="87"/>
        <end position="108"/>
    </location>
</feature>
<sequence>MSILTALFHLGLAVHYGYGIKVYLYDLDPPEDIKKLKTIGLGQFKYLTFWDMLLQFSYFTLAFVNDVVGSNTLVIKKQSTVQKIRDFFFSTVALAIGTFVTISFWGLYNVDRRLIFPESFDSWFPYWLNHNVHTTPGLGVLAELYLVPHSFPRRKTGLSVVAIFCLLYLSWVCLIAYQSGHWVYPVLAHLSVPGRVLFISSMSTLISLMYLVGEALNSRMWGGRRQKTQ</sequence>
<name>A0AAE1GAY5_PETCI</name>
<evidence type="ECO:0000256" key="9">
    <source>
        <dbReference type="ARBA" id="ARBA00047863"/>
    </source>
</evidence>
<feature type="transmembrane region" description="Helical" evidence="17">
    <location>
        <begin position="128"/>
        <end position="146"/>
    </location>
</feature>
<dbReference type="EMBL" id="JAWQEG010000552">
    <property type="protein sequence ID" value="KAK3888452.1"/>
    <property type="molecule type" value="Genomic_DNA"/>
</dbReference>
<evidence type="ECO:0000256" key="6">
    <source>
        <dbReference type="ARBA" id="ARBA00023136"/>
    </source>
</evidence>
<evidence type="ECO:0000256" key="17">
    <source>
        <dbReference type="SAM" id="Phobius"/>
    </source>
</evidence>
<evidence type="ECO:0000256" key="3">
    <source>
        <dbReference type="ARBA" id="ARBA00009300"/>
    </source>
</evidence>
<comment type="catalytic activity">
    <reaction evidence="14">
        <text>13-(9Z-octadecenoyloxy)-octadecanoate + H2O = 13-hydroxy-octadecanoate + (9Z)-octadecenoate + H(+)</text>
        <dbReference type="Rhea" id="RHEA:52064"/>
        <dbReference type="ChEBI" id="CHEBI:15377"/>
        <dbReference type="ChEBI" id="CHEBI:15378"/>
        <dbReference type="ChEBI" id="CHEBI:30823"/>
        <dbReference type="ChEBI" id="CHEBI:136303"/>
        <dbReference type="ChEBI" id="CHEBI:136304"/>
    </reaction>
    <physiologicalReaction direction="left-to-right" evidence="14">
        <dbReference type="Rhea" id="RHEA:52065"/>
    </physiologicalReaction>
</comment>
<evidence type="ECO:0000256" key="10">
    <source>
        <dbReference type="ARBA" id="ARBA00048680"/>
    </source>
</evidence>
<comment type="catalytic activity">
    <reaction evidence="1">
        <text>9-(9Z-hexadecenoyloxy)-octadecanoate + H2O = (9Z)-hexadecenoate + 9-hydroxy-octadecanoate + H(+)</text>
        <dbReference type="Rhea" id="RHEA:52068"/>
        <dbReference type="ChEBI" id="CHEBI:15377"/>
        <dbReference type="ChEBI" id="CHEBI:15378"/>
        <dbReference type="ChEBI" id="CHEBI:32372"/>
        <dbReference type="ChEBI" id="CHEBI:136286"/>
        <dbReference type="ChEBI" id="CHEBI:136309"/>
    </reaction>
    <physiologicalReaction direction="left-to-right" evidence="1">
        <dbReference type="Rhea" id="RHEA:52069"/>
    </physiologicalReaction>
</comment>
<comment type="catalytic activity">
    <reaction evidence="16">
        <text>12-(9Z-hexadecenoyloxy)-octadecanoate + H2O = 12-hydroxyoctadecanoate + (9Z)-hexadecenoate + H(+)</text>
        <dbReference type="Rhea" id="RHEA:52072"/>
        <dbReference type="ChEBI" id="CHEBI:15377"/>
        <dbReference type="ChEBI" id="CHEBI:15378"/>
        <dbReference type="ChEBI" id="CHEBI:32372"/>
        <dbReference type="ChEBI" id="CHEBI:84201"/>
        <dbReference type="ChEBI" id="CHEBI:136312"/>
    </reaction>
    <physiologicalReaction direction="left-to-right" evidence="16">
        <dbReference type="Rhea" id="RHEA:52073"/>
    </physiologicalReaction>
</comment>
<accession>A0AAE1GAY5</accession>
<evidence type="ECO:0000256" key="7">
    <source>
        <dbReference type="ARBA" id="ARBA00047368"/>
    </source>
</evidence>
<comment type="catalytic activity">
    <reaction evidence="7">
        <text>12-hexadecanoyloxy-octadecanoate + H2O = 12-hydroxyoctadecanoate + hexadecanoate + H(+)</text>
        <dbReference type="Rhea" id="RHEA:52056"/>
        <dbReference type="ChEBI" id="CHEBI:7896"/>
        <dbReference type="ChEBI" id="CHEBI:15377"/>
        <dbReference type="ChEBI" id="CHEBI:15378"/>
        <dbReference type="ChEBI" id="CHEBI:83677"/>
        <dbReference type="ChEBI" id="CHEBI:84201"/>
    </reaction>
    <physiologicalReaction direction="left-to-right" evidence="7">
        <dbReference type="Rhea" id="RHEA:52057"/>
    </physiologicalReaction>
</comment>
<gene>
    <name evidence="18" type="ORF">Pcinc_007480</name>
</gene>
<comment type="catalytic activity">
    <reaction evidence="8">
        <text>13-octadecanoyloxy-octadecanoate + H2O = 13-hydroxy-octadecanoate + octadecanoate + H(+)</text>
        <dbReference type="Rhea" id="RHEA:52084"/>
        <dbReference type="ChEBI" id="CHEBI:15377"/>
        <dbReference type="ChEBI" id="CHEBI:15378"/>
        <dbReference type="ChEBI" id="CHEBI:25629"/>
        <dbReference type="ChEBI" id="CHEBI:136304"/>
        <dbReference type="ChEBI" id="CHEBI:136335"/>
    </reaction>
    <physiologicalReaction direction="left-to-right" evidence="8">
        <dbReference type="Rhea" id="RHEA:52085"/>
    </physiologicalReaction>
</comment>
<comment type="catalytic activity">
    <reaction evidence="10">
        <text>12-octadecanoyloxy-octadecanoate + H2O = 12-hydroxyoctadecanoate + octadecanoate + H(+)</text>
        <dbReference type="Rhea" id="RHEA:52080"/>
        <dbReference type="ChEBI" id="CHEBI:15377"/>
        <dbReference type="ChEBI" id="CHEBI:15378"/>
        <dbReference type="ChEBI" id="CHEBI:25629"/>
        <dbReference type="ChEBI" id="CHEBI:84201"/>
        <dbReference type="ChEBI" id="CHEBI:136330"/>
    </reaction>
    <physiologicalReaction direction="left-to-right" evidence="10">
        <dbReference type="Rhea" id="RHEA:52081"/>
    </physiologicalReaction>
</comment>
<comment type="catalytic activity">
    <reaction evidence="13">
        <text>9-octadecanoyloxy-octadecanoate + H2O = 9-hydroxy-octadecanoate + octadecanoate + H(+)</text>
        <dbReference type="Rhea" id="RHEA:52096"/>
        <dbReference type="ChEBI" id="CHEBI:15377"/>
        <dbReference type="ChEBI" id="CHEBI:15378"/>
        <dbReference type="ChEBI" id="CHEBI:25629"/>
        <dbReference type="ChEBI" id="CHEBI:136286"/>
        <dbReference type="ChEBI" id="CHEBI:136373"/>
    </reaction>
    <physiologicalReaction direction="left-to-right" evidence="13">
        <dbReference type="Rhea" id="RHEA:52097"/>
    </physiologicalReaction>
</comment>
<comment type="catalytic activity">
    <reaction evidence="11">
        <text>12-(9Z-octadecenoyloxy)-octadecanoate + H2O = 12-hydroxyoctadecanoate + (9Z)-octadecenoate + H(+)</text>
        <dbReference type="Rhea" id="RHEA:52060"/>
        <dbReference type="ChEBI" id="CHEBI:15377"/>
        <dbReference type="ChEBI" id="CHEBI:15378"/>
        <dbReference type="ChEBI" id="CHEBI:30823"/>
        <dbReference type="ChEBI" id="CHEBI:84201"/>
        <dbReference type="ChEBI" id="CHEBI:136302"/>
    </reaction>
    <physiologicalReaction direction="left-to-right" evidence="11">
        <dbReference type="Rhea" id="RHEA:52061"/>
    </physiologicalReaction>
</comment>
<evidence type="ECO:0000256" key="8">
    <source>
        <dbReference type="ARBA" id="ARBA00047427"/>
    </source>
</evidence>
<dbReference type="InterPro" id="IPR006838">
    <property type="entry name" value="ADTRP_AIG1"/>
</dbReference>
<evidence type="ECO:0000256" key="14">
    <source>
        <dbReference type="ARBA" id="ARBA00049296"/>
    </source>
</evidence>
<evidence type="ECO:0000256" key="1">
    <source>
        <dbReference type="ARBA" id="ARBA00000923"/>
    </source>
</evidence>
<dbReference type="Proteomes" id="UP001286313">
    <property type="component" value="Unassembled WGS sequence"/>
</dbReference>
<organism evidence="18 19">
    <name type="scientific">Petrolisthes cinctipes</name>
    <name type="common">Flat porcelain crab</name>
    <dbReference type="NCBI Taxonomy" id="88211"/>
    <lineage>
        <taxon>Eukaryota</taxon>
        <taxon>Metazoa</taxon>
        <taxon>Ecdysozoa</taxon>
        <taxon>Arthropoda</taxon>
        <taxon>Crustacea</taxon>
        <taxon>Multicrustacea</taxon>
        <taxon>Malacostraca</taxon>
        <taxon>Eumalacostraca</taxon>
        <taxon>Eucarida</taxon>
        <taxon>Decapoda</taxon>
        <taxon>Pleocyemata</taxon>
        <taxon>Anomura</taxon>
        <taxon>Galatheoidea</taxon>
        <taxon>Porcellanidae</taxon>
        <taxon>Petrolisthes</taxon>
    </lineage>
</organism>
<reference evidence="18" key="1">
    <citation type="submission" date="2023-10" db="EMBL/GenBank/DDBJ databases">
        <title>Genome assemblies of two species of porcelain crab, Petrolisthes cinctipes and Petrolisthes manimaculis (Anomura: Porcellanidae).</title>
        <authorList>
            <person name="Angst P."/>
        </authorList>
    </citation>
    <scope>NUCLEOTIDE SEQUENCE</scope>
    <source>
        <strain evidence="18">PB745_01</strain>
        <tissue evidence="18">Gill</tissue>
    </source>
</reference>
<protein>
    <submittedName>
        <fullName evidence="18">Uncharacterized protein</fullName>
    </submittedName>
</protein>
<evidence type="ECO:0000313" key="19">
    <source>
        <dbReference type="Proteomes" id="UP001286313"/>
    </source>
</evidence>
<evidence type="ECO:0000256" key="13">
    <source>
        <dbReference type="ARBA" id="ARBA00049221"/>
    </source>
</evidence>
<feature type="transmembrane region" description="Helical" evidence="17">
    <location>
        <begin position="197"/>
        <end position="217"/>
    </location>
</feature>
<evidence type="ECO:0000256" key="12">
    <source>
        <dbReference type="ARBA" id="ARBA00048800"/>
    </source>
</evidence>
<evidence type="ECO:0000256" key="5">
    <source>
        <dbReference type="ARBA" id="ARBA00022989"/>
    </source>
</evidence>
<comment type="catalytic activity">
    <reaction evidence="15">
        <text>13-(9Z-hexadecenoyloxy)-octadecanoate + H2O = 13-hydroxy-octadecanoate + (9Z)-hexadecenoate + H(+)</text>
        <dbReference type="Rhea" id="RHEA:52076"/>
        <dbReference type="ChEBI" id="CHEBI:15377"/>
        <dbReference type="ChEBI" id="CHEBI:15378"/>
        <dbReference type="ChEBI" id="CHEBI:32372"/>
        <dbReference type="ChEBI" id="CHEBI:136304"/>
        <dbReference type="ChEBI" id="CHEBI:136315"/>
    </reaction>
    <physiologicalReaction direction="left-to-right" evidence="15">
        <dbReference type="Rhea" id="RHEA:52077"/>
    </physiologicalReaction>
</comment>
<evidence type="ECO:0000313" key="18">
    <source>
        <dbReference type="EMBL" id="KAK3888452.1"/>
    </source>
</evidence>
<evidence type="ECO:0000256" key="11">
    <source>
        <dbReference type="ARBA" id="ARBA00048701"/>
    </source>
</evidence>
<comment type="catalytic activity">
    <reaction evidence="12">
        <text>9-(9Z-octadecenoyloxy)-octadecanoate + H2O = 9-hydroxy-octadecanoate + (9Z)-octadecenoate + H(+)</text>
        <dbReference type="Rhea" id="RHEA:52048"/>
        <dbReference type="ChEBI" id="CHEBI:15377"/>
        <dbReference type="ChEBI" id="CHEBI:15378"/>
        <dbReference type="ChEBI" id="CHEBI:30823"/>
        <dbReference type="ChEBI" id="CHEBI:136282"/>
        <dbReference type="ChEBI" id="CHEBI:136286"/>
    </reaction>
    <physiologicalReaction direction="left-to-right" evidence="12">
        <dbReference type="Rhea" id="RHEA:52049"/>
    </physiologicalReaction>
</comment>